<keyword evidence="9" id="KW-1185">Reference proteome</keyword>
<feature type="region of interest" description="Disordered" evidence="6">
    <location>
        <begin position="840"/>
        <end position="974"/>
    </location>
</feature>
<feature type="region of interest" description="Disordered" evidence="6">
    <location>
        <begin position="1316"/>
        <end position="1522"/>
    </location>
</feature>
<feature type="compositionally biased region" description="Acidic residues" evidence="6">
    <location>
        <begin position="920"/>
        <end position="931"/>
    </location>
</feature>
<feature type="transmembrane region" description="Helical" evidence="7">
    <location>
        <begin position="1198"/>
        <end position="1220"/>
    </location>
</feature>
<keyword evidence="3 7" id="KW-0812">Transmembrane</keyword>
<feature type="compositionally biased region" description="Low complexity" evidence="6">
    <location>
        <begin position="50"/>
        <end position="63"/>
    </location>
</feature>
<evidence type="ECO:0000313" key="9">
    <source>
        <dbReference type="Proteomes" id="UP000504606"/>
    </source>
</evidence>
<feature type="compositionally biased region" description="Low complexity" evidence="6">
    <location>
        <begin position="932"/>
        <end position="974"/>
    </location>
</feature>
<evidence type="ECO:0000256" key="3">
    <source>
        <dbReference type="ARBA" id="ARBA00022692"/>
    </source>
</evidence>
<feature type="compositionally biased region" description="Low complexity" evidence="6">
    <location>
        <begin position="750"/>
        <end position="764"/>
    </location>
</feature>
<feature type="compositionally biased region" description="Gly residues" evidence="6">
    <location>
        <begin position="1333"/>
        <end position="1345"/>
    </location>
</feature>
<protein>
    <submittedName>
        <fullName evidence="10">Transmembrane channel-like protein isoform X1</fullName>
    </submittedName>
</protein>
<evidence type="ECO:0000256" key="6">
    <source>
        <dbReference type="SAM" id="MobiDB-lite"/>
    </source>
</evidence>
<feature type="compositionally biased region" description="Basic and acidic residues" evidence="6">
    <location>
        <begin position="1389"/>
        <end position="1399"/>
    </location>
</feature>
<organism evidence="9 10">
    <name type="scientific">Frankliniella occidentalis</name>
    <name type="common">Western flower thrips</name>
    <name type="synonym">Euthrips occidentalis</name>
    <dbReference type="NCBI Taxonomy" id="133901"/>
    <lineage>
        <taxon>Eukaryota</taxon>
        <taxon>Metazoa</taxon>
        <taxon>Ecdysozoa</taxon>
        <taxon>Arthropoda</taxon>
        <taxon>Hexapoda</taxon>
        <taxon>Insecta</taxon>
        <taxon>Pterygota</taxon>
        <taxon>Neoptera</taxon>
        <taxon>Paraneoptera</taxon>
        <taxon>Thysanoptera</taxon>
        <taxon>Terebrantia</taxon>
        <taxon>Thripoidea</taxon>
        <taxon>Thripidae</taxon>
        <taxon>Frankliniella</taxon>
    </lineage>
</organism>
<gene>
    <name evidence="10" type="primary">LOC113202969</name>
</gene>
<evidence type="ECO:0000256" key="7">
    <source>
        <dbReference type="SAM" id="Phobius"/>
    </source>
</evidence>
<dbReference type="OrthoDB" id="5831905at2759"/>
<feature type="compositionally biased region" description="Basic residues" evidence="6">
    <location>
        <begin position="175"/>
        <end position="195"/>
    </location>
</feature>
<dbReference type="InterPro" id="IPR012496">
    <property type="entry name" value="TMC_dom"/>
</dbReference>
<feature type="compositionally biased region" description="Basic residues" evidence="6">
    <location>
        <begin position="1368"/>
        <end position="1380"/>
    </location>
</feature>
<feature type="region of interest" description="Disordered" evidence="6">
    <location>
        <begin position="720"/>
        <end position="796"/>
    </location>
</feature>
<feature type="transmembrane region" description="Helical" evidence="7">
    <location>
        <begin position="530"/>
        <end position="555"/>
    </location>
</feature>
<evidence type="ECO:0000256" key="4">
    <source>
        <dbReference type="ARBA" id="ARBA00022989"/>
    </source>
</evidence>
<dbReference type="GeneID" id="113202969"/>
<comment type="similarity">
    <text evidence="2">Belongs to the TMC family.</text>
</comment>
<feature type="transmembrane region" description="Helical" evidence="7">
    <location>
        <begin position="351"/>
        <end position="372"/>
    </location>
</feature>
<evidence type="ECO:0000256" key="1">
    <source>
        <dbReference type="ARBA" id="ARBA00004141"/>
    </source>
</evidence>
<reference evidence="10" key="1">
    <citation type="submission" date="2025-08" db="UniProtKB">
        <authorList>
            <consortium name="RefSeq"/>
        </authorList>
    </citation>
    <scope>IDENTIFICATION</scope>
    <source>
        <tissue evidence="10">Whole organism</tissue>
    </source>
</reference>
<feature type="transmembrane region" description="Helical" evidence="7">
    <location>
        <begin position="606"/>
        <end position="626"/>
    </location>
</feature>
<feature type="compositionally biased region" description="Low complexity" evidence="6">
    <location>
        <begin position="720"/>
        <end position="730"/>
    </location>
</feature>
<feature type="compositionally biased region" description="Low complexity" evidence="6">
    <location>
        <begin position="196"/>
        <end position="210"/>
    </location>
</feature>
<feature type="compositionally biased region" description="Low complexity" evidence="6">
    <location>
        <begin position="773"/>
        <end position="789"/>
    </location>
</feature>
<keyword evidence="4 7" id="KW-1133">Transmembrane helix</keyword>
<feature type="transmembrane region" description="Helical" evidence="7">
    <location>
        <begin position="442"/>
        <end position="460"/>
    </location>
</feature>
<dbReference type="PANTHER" id="PTHR23302:SF40">
    <property type="entry name" value="TRANSMEMBRANE CHANNEL-LIKE PROTEIN"/>
    <property type="match status" value="1"/>
</dbReference>
<evidence type="ECO:0000256" key="5">
    <source>
        <dbReference type="ARBA" id="ARBA00023136"/>
    </source>
</evidence>
<feature type="transmembrane region" description="Helical" evidence="7">
    <location>
        <begin position="1139"/>
        <end position="1157"/>
    </location>
</feature>
<feature type="region of interest" description="Disordered" evidence="6">
    <location>
        <begin position="143"/>
        <end position="242"/>
    </location>
</feature>
<proteinExistence type="inferred from homology"/>
<sequence length="1522" mass="165791">MSEANTGGPAPPYMGLSALPGAAAGAGATGVAGRRGRTASPSLSTASNSAAGAAPTTQTPTTGILRLNINKPRRSSGSSVEFRTPLDGYMQVEPTSPQPSVDRLSVTFAAEERSICSDASVRVNVMPSTGTLAANGYGQDAADRTAAGLGDQDDDDDDDDEDYSVSMSAIIQRRASTRRSRRRTSRNRRGSHARRPSSPFSPDADSAGAPQSRRRSSVFTTSSADTAVSLEGSGGGGSGPVTQEQILENLRVHKEVLGGVKMQPWGMRRKLRLVRQAKTYVKRHEGQLHERFAHSRATKDIAARFNLWMIKRWQWFRREIFNLLNMLMPWELRIKEIESHFGSAVASYFTFLRWLCLVNLVIVVVILAFVSIPEILTADPKTAGERKEMLDEERKTAYNLYTLWDFEGPLRYSPLFYGYYTDRDSTDCAGKSKCGKGYRLPFAYFMTGLAVYVYSFVAILRKMASNSRMSKLSEKEDECAFTWKMFAGWDYMIGNAETAHNRVASTVLGFKEALVEEAERQREKRNWRMLAVRVAVNILVLGMLVFSAWAVVRVVERSTEPDANSNIWRQNETTVVINIVNSIFPILFELFGLLEQYHPRKTLRVQLGRIMALNLINIYTLILSLFQKINDMSKEMMEMAALDGSFSTTLPALTTPSSTPMKLPGVDCRPKEVPCGLTSSTALIAALTVLSASTTTVLPPSNSTLPSTHNATLESLPIVTTSPMPTTTMTPTPPWPSVNVTDDDDGGGEPVSSTTSPPHPGSSVDFTTSERMWSSPPSSSWSSPEWTSSYPGSSTTADEPFEDVIFHVRQNAAGDTRGLEALSQYLEDAAAAVDYHEAARTPSAQSLSPSGYDLTGPSSTAPPSSSSASTADTNPSSGSPSGSTDWPSVDPSEGATTLMPVSSSGSDLEAGSSPAPATSSEEEEKEDEAAEDGSSNSATTVTSATSTNSPTSPISPTAGTTNATATATTHGATPGTVHTTVAVHAHGLHPNNNNNNNNATVWKKPKSKLETRRDKRRLCWETMFGREMVKMTVMDLVMTVGSILLIDFFRAVFVRVMNNCWCWDLEKKMPQYGDFKIAENILHLVNNQGMVWMGMFFSPGLPLINLVKLAVLMYLRSWAVLTCNVPHEVVFRASRSNNFYLALLLTMLFLCVLPVGYTMVRLTPSRYCGPFSKLKHTADILTNSLKDLPLFMHAALNYMASPGIIIPLLLLLSLVIYYLISLTNSLREANNDLKIQLRRERTEERRKMFQIVDGRRGGGGGDLADKWQRLTAALPSAGAAASVEAAGKGAAEAGTAKPETSRRKAELLARLLKHALRKSSATSDEESAVHTDQGGGQEAGAGGEPQDGDDATDAEQPDCLPDDEKGKTTRRSSRAARKARANGGQGIRDAVDALRRRAPEPAQPQPHQPPRGGHHHPHHHHHQRRRAADSPSLSSHREREDSVASTWSDGNIPEIRISKTESAECVLEGLDSDVPDGDQRAEPQRPSKSGSSDTIVAAEELAQRRQVQTRGSRGKKENEVPH</sequence>
<dbReference type="PANTHER" id="PTHR23302">
    <property type="entry name" value="TRANSMEMBRANE CHANNEL-RELATED"/>
    <property type="match status" value="1"/>
</dbReference>
<feature type="region of interest" description="Disordered" evidence="6">
    <location>
        <begin position="1"/>
        <end position="100"/>
    </location>
</feature>
<evidence type="ECO:0000256" key="2">
    <source>
        <dbReference type="ARBA" id="ARBA00006510"/>
    </source>
</evidence>
<dbReference type="RefSeq" id="XP_052125645.1">
    <property type="nucleotide sequence ID" value="XM_052269685.1"/>
</dbReference>
<feature type="compositionally biased region" description="Acidic residues" evidence="6">
    <location>
        <begin position="151"/>
        <end position="163"/>
    </location>
</feature>
<dbReference type="Proteomes" id="UP000504606">
    <property type="component" value="Unplaced"/>
</dbReference>
<dbReference type="GO" id="GO:0008381">
    <property type="term" value="F:mechanosensitive monoatomic ion channel activity"/>
    <property type="evidence" value="ECO:0007669"/>
    <property type="project" value="TreeGrafter"/>
</dbReference>
<dbReference type="GO" id="GO:0005886">
    <property type="term" value="C:plasma membrane"/>
    <property type="evidence" value="ECO:0007669"/>
    <property type="project" value="InterPro"/>
</dbReference>
<feature type="compositionally biased region" description="Low complexity" evidence="6">
    <location>
        <begin position="902"/>
        <end position="919"/>
    </location>
</feature>
<feature type="compositionally biased region" description="Acidic residues" evidence="6">
    <location>
        <begin position="1346"/>
        <end position="1356"/>
    </location>
</feature>
<evidence type="ECO:0000313" key="10">
    <source>
        <dbReference type="RefSeq" id="XP_052125645.1"/>
    </source>
</evidence>
<feature type="compositionally biased region" description="Basic residues" evidence="6">
    <location>
        <begin position="1412"/>
        <end position="1425"/>
    </location>
</feature>
<feature type="compositionally biased region" description="Low complexity" evidence="6">
    <location>
        <begin position="857"/>
        <end position="883"/>
    </location>
</feature>
<evidence type="ECO:0000259" key="8">
    <source>
        <dbReference type="Pfam" id="PF07810"/>
    </source>
</evidence>
<keyword evidence="5 7" id="KW-0472">Membrane</keyword>
<feature type="compositionally biased region" description="Low complexity" evidence="6">
    <location>
        <begin position="21"/>
        <end position="32"/>
    </location>
</feature>
<accession>A0A9C6WZY0</accession>
<name>A0A9C6WZY0_FRAOC</name>
<feature type="transmembrane region" description="Helical" evidence="7">
    <location>
        <begin position="575"/>
        <end position="594"/>
    </location>
</feature>
<dbReference type="InterPro" id="IPR038900">
    <property type="entry name" value="TMC"/>
</dbReference>
<feature type="compositionally biased region" description="Polar residues" evidence="6">
    <location>
        <begin position="40"/>
        <end position="49"/>
    </location>
</feature>
<comment type="subcellular location">
    <subcellularLocation>
        <location evidence="1">Membrane</location>
        <topology evidence="1">Multi-pass membrane protein</topology>
    </subcellularLocation>
</comment>
<feature type="domain" description="TMC" evidence="8">
    <location>
        <begin position="1019"/>
        <end position="1134"/>
    </location>
</feature>
<dbReference type="Pfam" id="PF07810">
    <property type="entry name" value="TMC"/>
    <property type="match status" value="1"/>
</dbReference>